<dbReference type="InterPro" id="IPR056124">
    <property type="entry name" value="DUF7707"/>
</dbReference>
<reference evidence="4" key="1">
    <citation type="journal article" date="2023" name="Mol. Phylogenet. Evol.">
        <title>Genome-scale phylogeny and comparative genomics of the fungal order Sordariales.</title>
        <authorList>
            <person name="Hensen N."/>
            <person name="Bonometti L."/>
            <person name="Westerberg I."/>
            <person name="Brannstrom I.O."/>
            <person name="Guillou S."/>
            <person name="Cros-Aarteil S."/>
            <person name="Calhoun S."/>
            <person name="Haridas S."/>
            <person name="Kuo A."/>
            <person name="Mondo S."/>
            <person name="Pangilinan J."/>
            <person name="Riley R."/>
            <person name="LaButti K."/>
            <person name="Andreopoulos B."/>
            <person name="Lipzen A."/>
            <person name="Chen C."/>
            <person name="Yan M."/>
            <person name="Daum C."/>
            <person name="Ng V."/>
            <person name="Clum A."/>
            <person name="Steindorff A."/>
            <person name="Ohm R.A."/>
            <person name="Martin F."/>
            <person name="Silar P."/>
            <person name="Natvig D.O."/>
            <person name="Lalanne C."/>
            <person name="Gautier V."/>
            <person name="Ament-Velasquez S.L."/>
            <person name="Kruys A."/>
            <person name="Hutchinson M.I."/>
            <person name="Powell A.J."/>
            <person name="Barry K."/>
            <person name="Miller A.N."/>
            <person name="Grigoriev I.V."/>
            <person name="Debuchy R."/>
            <person name="Gladieux P."/>
            <person name="Hiltunen Thoren M."/>
            <person name="Johannesson H."/>
        </authorList>
    </citation>
    <scope>NUCLEOTIDE SEQUENCE</scope>
    <source>
        <strain evidence="4">CBS 538.74</strain>
    </source>
</reference>
<dbReference type="EMBL" id="MU856885">
    <property type="protein sequence ID" value="KAK4155552.1"/>
    <property type="molecule type" value="Genomic_DNA"/>
</dbReference>
<organism evidence="4 5">
    <name type="scientific">Chaetomidium leptoderma</name>
    <dbReference type="NCBI Taxonomy" id="669021"/>
    <lineage>
        <taxon>Eukaryota</taxon>
        <taxon>Fungi</taxon>
        <taxon>Dikarya</taxon>
        <taxon>Ascomycota</taxon>
        <taxon>Pezizomycotina</taxon>
        <taxon>Sordariomycetes</taxon>
        <taxon>Sordariomycetidae</taxon>
        <taxon>Sordariales</taxon>
        <taxon>Chaetomiaceae</taxon>
        <taxon>Chaetomidium</taxon>
    </lineage>
</organism>
<keyword evidence="2" id="KW-0732">Signal</keyword>
<feature type="chain" id="PRO_5042813838" description="DUF7707 domain-containing protein" evidence="2">
    <location>
        <begin position="20"/>
        <end position="192"/>
    </location>
</feature>
<comment type="caution">
    <text evidence="4">The sequence shown here is derived from an EMBL/GenBank/DDBJ whole genome shotgun (WGS) entry which is preliminary data.</text>
</comment>
<dbReference type="PANTHER" id="PTHR38118:SF2">
    <property type="entry name" value="CDP-ALCOHOL PHOSPHATIDYLTRANSFERASE PROTEIN"/>
    <property type="match status" value="1"/>
</dbReference>
<evidence type="ECO:0000256" key="1">
    <source>
        <dbReference type="SAM" id="MobiDB-lite"/>
    </source>
</evidence>
<evidence type="ECO:0000256" key="2">
    <source>
        <dbReference type="SAM" id="SignalP"/>
    </source>
</evidence>
<evidence type="ECO:0000313" key="5">
    <source>
        <dbReference type="Proteomes" id="UP001302745"/>
    </source>
</evidence>
<dbReference type="PANTHER" id="PTHR38118">
    <property type="entry name" value="ANCHORED CELL WALL PROTEIN 11-RELATED"/>
    <property type="match status" value="1"/>
</dbReference>
<feature type="domain" description="DUF7707" evidence="3">
    <location>
        <begin position="22"/>
        <end position="124"/>
    </location>
</feature>
<name>A0AAN6VPR9_9PEZI</name>
<evidence type="ECO:0000313" key="4">
    <source>
        <dbReference type="EMBL" id="KAK4155552.1"/>
    </source>
</evidence>
<feature type="region of interest" description="Disordered" evidence="1">
    <location>
        <begin position="120"/>
        <end position="141"/>
    </location>
</feature>
<gene>
    <name evidence="4" type="ORF">C8A00DRAFT_13400</name>
</gene>
<dbReference type="Pfam" id="PF24808">
    <property type="entry name" value="DUF7707"/>
    <property type="match status" value="1"/>
</dbReference>
<sequence length="192" mass="19948">MVSFRTTLLALATATAVSADYVIDPSKVTMPVKKSWCNDQRSSCKPICLQTTTGEPLTNTCDPETLTYGCVCSDGKQPNMSEYSLTIPYHTCVEWGTTCVAACGSNNECSSDCRQKHPCGAQSPTRINETTTTSTSSPTGAATATNQVFNGLAGDSDGNGDGKNAAGVLRFGDSYGLAILAGGMFAGAAMLL</sequence>
<evidence type="ECO:0000259" key="3">
    <source>
        <dbReference type="Pfam" id="PF24808"/>
    </source>
</evidence>
<accession>A0AAN6VPR9</accession>
<dbReference type="AlphaFoldDB" id="A0AAN6VPR9"/>
<dbReference type="Proteomes" id="UP001302745">
    <property type="component" value="Unassembled WGS sequence"/>
</dbReference>
<feature type="signal peptide" evidence="2">
    <location>
        <begin position="1"/>
        <end position="19"/>
    </location>
</feature>
<proteinExistence type="predicted"/>
<reference evidence="4" key="2">
    <citation type="submission" date="2023-05" db="EMBL/GenBank/DDBJ databases">
        <authorList>
            <consortium name="Lawrence Berkeley National Laboratory"/>
            <person name="Steindorff A."/>
            <person name="Hensen N."/>
            <person name="Bonometti L."/>
            <person name="Westerberg I."/>
            <person name="Brannstrom I.O."/>
            <person name="Guillou S."/>
            <person name="Cros-Aarteil S."/>
            <person name="Calhoun S."/>
            <person name="Haridas S."/>
            <person name="Kuo A."/>
            <person name="Mondo S."/>
            <person name="Pangilinan J."/>
            <person name="Riley R."/>
            <person name="Labutti K."/>
            <person name="Andreopoulos B."/>
            <person name="Lipzen A."/>
            <person name="Chen C."/>
            <person name="Yanf M."/>
            <person name="Daum C."/>
            <person name="Ng V."/>
            <person name="Clum A."/>
            <person name="Ohm R."/>
            <person name="Martin F."/>
            <person name="Silar P."/>
            <person name="Natvig D."/>
            <person name="Lalanne C."/>
            <person name="Gautier V."/>
            <person name="Ament-Velasquez S.L."/>
            <person name="Kruys A."/>
            <person name="Hutchinson M.I."/>
            <person name="Powell A.J."/>
            <person name="Barry K."/>
            <person name="Miller A.N."/>
            <person name="Grigoriev I.V."/>
            <person name="Debuchy R."/>
            <person name="Gladieux P."/>
            <person name="Thoren M.H."/>
            <person name="Johannesson H."/>
        </authorList>
    </citation>
    <scope>NUCLEOTIDE SEQUENCE</scope>
    <source>
        <strain evidence="4">CBS 538.74</strain>
    </source>
</reference>
<keyword evidence="5" id="KW-1185">Reference proteome</keyword>
<feature type="compositionally biased region" description="Low complexity" evidence="1">
    <location>
        <begin position="130"/>
        <end position="141"/>
    </location>
</feature>
<protein>
    <recommendedName>
        <fullName evidence="3">DUF7707 domain-containing protein</fullName>
    </recommendedName>
</protein>